<comment type="caution">
    <text evidence="2">The sequence shown here is derived from an EMBL/GenBank/DDBJ whole genome shotgun (WGS) entry which is preliminary data.</text>
</comment>
<gene>
    <name evidence="2" type="ORF">LSTR_LSTR017674</name>
</gene>
<protein>
    <submittedName>
        <fullName evidence="2">Uncharacterized protein</fullName>
    </submittedName>
</protein>
<dbReference type="SMR" id="A0A482XQ95"/>
<dbReference type="InParanoid" id="A0A482XQ95"/>
<evidence type="ECO:0000256" key="1">
    <source>
        <dbReference type="SAM" id="MobiDB-lite"/>
    </source>
</evidence>
<dbReference type="OrthoDB" id="10635334at2759"/>
<feature type="compositionally biased region" description="Basic and acidic residues" evidence="1">
    <location>
        <begin position="12"/>
        <end position="22"/>
    </location>
</feature>
<reference evidence="2 3" key="1">
    <citation type="journal article" date="2017" name="Gigascience">
        <title>Genome sequence of the small brown planthopper, Laodelphax striatellus.</title>
        <authorList>
            <person name="Zhu J."/>
            <person name="Jiang F."/>
            <person name="Wang X."/>
            <person name="Yang P."/>
            <person name="Bao Y."/>
            <person name="Zhao W."/>
            <person name="Wang W."/>
            <person name="Lu H."/>
            <person name="Wang Q."/>
            <person name="Cui N."/>
            <person name="Li J."/>
            <person name="Chen X."/>
            <person name="Luo L."/>
            <person name="Yu J."/>
            <person name="Kang L."/>
            <person name="Cui F."/>
        </authorList>
    </citation>
    <scope>NUCLEOTIDE SEQUENCE [LARGE SCALE GENOMIC DNA]</scope>
    <source>
        <strain evidence="2">Lst14</strain>
    </source>
</reference>
<dbReference type="EMBL" id="QKKF02003496">
    <property type="protein sequence ID" value="RZF47670.1"/>
    <property type="molecule type" value="Genomic_DNA"/>
</dbReference>
<name>A0A482XQ95_LAOST</name>
<evidence type="ECO:0000313" key="2">
    <source>
        <dbReference type="EMBL" id="RZF47670.1"/>
    </source>
</evidence>
<feature type="compositionally biased region" description="Polar residues" evidence="1">
    <location>
        <begin position="23"/>
        <end position="43"/>
    </location>
</feature>
<organism evidence="2 3">
    <name type="scientific">Laodelphax striatellus</name>
    <name type="common">Small brown planthopper</name>
    <name type="synonym">Delphax striatella</name>
    <dbReference type="NCBI Taxonomy" id="195883"/>
    <lineage>
        <taxon>Eukaryota</taxon>
        <taxon>Metazoa</taxon>
        <taxon>Ecdysozoa</taxon>
        <taxon>Arthropoda</taxon>
        <taxon>Hexapoda</taxon>
        <taxon>Insecta</taxon>
        <taxon>Pterygota</taxon>
        <taxon>Neoptera</taxon>
        <taxon>Paraneoptera</taxon>
        <taxon>Hemiptera</taxon>
        <taxon>Auchenorrhyncha</taxon>
        <taxon>Fulgoroidea</taxon>
        <taxon>Delphacidae</taxon>
        <taxon>Criomorphinae</taxon>
        <taxon>Laodelphax</taxon>
    </lineage>
</organism>
<dbReference type="Proteomes" id="UP000291343">
    <property type="component" value="Unassembled WGS sequence"/>
</dbReference>
<feature type="non-terminal residue" evidence="2">
    <location>
        <position position="243"/>
    </location>
</feature>
<accession>A0A482XQ95</accession>
<feature type="region of interest" description="Disordered" evidence="1">
    <location>
        <begin position="1"/>
        <end position="66"/>
    </location>
</feature>
<keyword evidence="3" id="KW-1185">Reference proteome</keyword>
<feature type="compositionally biased region" description="Polar residues" evidence="1">
    <location>
        <begin position="53"/>
        <end position="66"/>
    </location>
</feature>
<evidence type="ECO:0000313" key="3">
    <source>
        <dbReference type="Proteomes" id="UP000291343"/>
    </source>
</evidence>
<dbReference type="AlphaFoldDB" id="A0A482XQ95"/>
<sequence>MSSNSNSIELAPSHEKNQRDSQTHGQEFKTSQGDSKTIIQLLSSHEKEEKVSQIIQSKPESFSKNKINNNSTRLLVDKIHSAVETRLKQCLEPYKSTKQKGPFTLNNIQRISKKDLESDTNKNSFGDCIQQENYKITGIKFVEKLFATYYQRERNEETNKDIEKDSNVTENSRKLSRILDKIASKGLEKVLQCNNTDNLTDELKMKNTQLNDKIEIDKENEAKTKIEEHQIGLKREHKSKRNK</sequence>
<proteinExistence type="predicted"/>